<dbReference type="RefSeq" id="WP_093371717.1">
    <property type="nucleotide sequence ID" value="NZ_FOQA01000004.1"/>
</dbReference>
<accession>A0A1I3E2Q5</accession>
<dbReference type="OrthoDB" id="49580at2"/>
<protein>
    <submittedName>
        <fullName evidence="5">DNA-binding transcriptional regulator, MarR family</fullName>
    </submittedName>
</protein>
<dbReference type="Pfam" id="PF01047">
    <property type="entry name" value="MarR"/>
    <property type="match status" value="1"/>
</dbReference>
<name>A0A1I3E2Q5_9FIRM</name>
<organism evidence="5 6">
    <name type="scientific">Tindallia magadiensis</name>
    <dbReference type="NCBI Taxonomy" id="69895"/>
    <lineage>
        <taxon>Bacteria</taxon>
        <taxon>Bacillati</taxon>
        <taxon>Bacillota</taxon>
        <taxon>Clostridia</taxon>
        <taxon>Peptostreptococcales</taxon>
        <taxon>Tindalliaceae</taxon>
        <taxon>Tindallia</taxon>
    </lineage>
</organism>
<keyword evidence="3" id="KW-0804">Transcription</keyword>
<dbReference type="PRINTS" id="PR00598">
    <property type="entry name" value="HTHMARR"/>
</dbReference>
<dbReference type="PANTHER" id="PTHR42756:SF1">
    <property type="entry name" value="TRANSCRIPTIONAL REPRESSOR OF EMRAB OPERON"/>
    <property type="match status" value="1"/>
</dbReference>
<evidence type="ECO:0000256" key="2">
    <source>
        <dbReference type="ARBA" id="ARBA00023125"/>
    </source>
</evidence>
<dbReference type="Gene3D" id="1.10.10.10">
    <property type="entry name" value="Winged helix-like DNA-binding domain superfamily/Winged helix DNA-binding domain"/>
    <property type="match status" value="1"/>
</dbReference>
<dbReference type="EMBL" id="FOQA01000004">
    <property type="protein sequence ID" value="SFH93302.1"/>
    <property type="molecule type" value="Genomic_DNA"/>
</dbReference>
<dbReference type="GO" id="GO:0003677">
    <property type="term" value="F:DNA binding"/>
    <property type="evidence" value="ECO:0007669"/>
    <property type="project" value="UniProtKB-KW"/>
</dbReference>
<dbReference type="GO" id="GO:0003700">
    <property type="term" value="F:DNA-binding transcription factor activity"/>
    <property type="evidence" value="ECO:0007669"/>
    <property type="project" value="InterPro"/>
</dbReference>
<dbReference type="PROSITE" id="PS50995">
    <property type="entry name" value="HTH_MARR_2"/>
    <property type="match status" value="1"/>
</dbReference>
<dbReference type="InterPro" id="IPR000835">
    <property type="entry name" value="HTH_MarR-typ"/>
</dbReference>
<evidence type="ECO:0000259" key="4">
    <source>
        <dbReference type="PROSITE" id="PS50995"/>
    </source>
</evidence>
<dbReference type="InterPro" id="IPR036390">
    <property type="entry name" value="WH_DNA-bd_sf"/>
</dbReference>
<keyword evidence="6" id="KW-1185">Reference proteome</keyword>
<keyword evidence="1" id="KW-0805">Transcription regulation</keyword>
<evidence type="ECO:0000313" key="6">
    <source>
        <dbReference type="Proteomes" id="UP000199287"/>
    </source>
</evidence>
<dbReference type="SUPFAM" id="SSF46785">
    <property type="entry name" value="Winged helix' DNA-binding domain"/>
    <property type="match status" value="1"/>
</dbReference>
<dbReference type="STRING" id="69895.SAMN05192551_104217"/>
<dbReference type="SMART" id="SM00347">
    <property type="entry name" value="HTH_MARR"/>
    <property type="match status" value="1"/>
</dbReference>
<evidence type="ECO:0000256" key="1">
    <source>
        <dbReference type="ARBA" id="ARBA00023015"/>
    </source>
</evidence>
<dbReference type="PANTHER" id="PTHR42756">
    <property type="entry name" value="TRANSCRIPTIONAL REGULATOR, MARR"/>
    <property type="match status" value="1"/>
</dbReference>
<dbReference type="InterPro" id="IPR036388">
    <property type="entry name" value="WH-like_DNA-bd_sf"/>
</dbReference>
<dbReference type="AlphaFoldDB" id="A0A1I3E2Q5"/>
<gene>
    <name evidence="5" type="ORF">SAMN05192551_104217</name>
</gene>
<feature type="domain" description="HTH marR-type" evidence="4">
    <location>
        <begin position="18"/>
        <end position="158"/>
    </location>
</feature>
<sequence length="168" mass="19379">MDGGNKDTNQFKTEAEKMMELITILTLFSRKTLLEWLPPITEAFGISEERFMVLYELDLQPNISLKELAKNLMVSSSSLSIMIHTLVEQKYVERVTDEKDRRRVLLKLSEEGEAILRKSNEHLTESFQKYLSHLSSENRTDLVTTGDSMTKIVKKVMKESMEGETESK</sequence>
<evidence type="ECO:0000256" key="3">
    <source>
        <dbReference type="ARBA" id="ARBA00023163"/>
    </source>
</evidence>
<evidence type="ECO:0000313" key="5">
    <source>
        <dbReference type="EMBL" id="SFH93302.1"/>
    </source>
</evidence>
<keyword evidence="2 5" id="KW-0238">DNA-binding</keyword>
<dbReference type="Proteomes" id="UP000199287">
    <property type="component" value="Unassembled WGS sequence"/>
</dbReference>
<reference evidence="6" key="1">
    <citation type="submission" date="2016-10" db="EMBL/GenBank/DDBJ databases">
        <authorList>
            <person name="Varghese N."/>
            <person name="Submissions S."/>
        </authorList>
    </citation>
    <scope>NUCLEOTIDE SEQUENCE [LARGE SCALE GENOMIC DNA]</scope>
    <source>
        <strain evidence="6">Z-7934</strain>
    </source>
</reference>
<proteinExistence type="predicted"/>